<keyword evidence="2" id="KW-1185">Reference proteome</keyword>
<accession>A0A437LZN5</accession>
<name>A0A437LZN5_9PROT</name>
<proteinExistence type="predicted"/>
<evidence type="ECO:0000313" key="2">
    <source>
        <dbReference type="Proteomes" id="UP000282957"/>
    </source>
</evidence>
<evidence type="ECO:0000313" key="1">
    <source>
        <dbReference type="EMBL" id="RVT90724.1"/>
    </source>
</evidence>
<reference evidence="1 2" key="1">
    <citation type="submission" date="2019-01" db="EMBL/GenBank/DDBJ databases">
        <authorList>
            <person name="Chen W.-M."/>
        </authorList>
    </citation>
    <scope>NUCLEOTIDE SEQUENCE [LARGE SCALE GENOMIC DNA]</scope>
    <source>
        <strain evidence="1 2">CCP-6</strain>
    </source>
</reference>
<protein>
    <submittedName>
        <fullName evidence="1">Uncharacterized protein</fullName>
    </submittedName>
</protein>
<sequence>MLLEAAVDAAQALISIAGDKTDERRMQAAVHILNRVGLHEKSGLELSGQDGGPIAISRVIVDPGAPKPD</sequence>
<comment type="caution">
    <text evidence="1">The sequence shown here is derived from an EMBL/GenBank/DDBJ whole genome shotgun (WGS) entry which is preliminary data.</text>
</comment>
<gene>
    <name evidence="1" type="ORF">EOD42_23265</name>
</gene>
<organism evidence="1 2">
    <name type="scientific">Rhodovarius crocodyli</name>
    <dbReference type="NCBI Taxonomy" id="1979269"/>
    <lineage>
        <taxon>Bacteria</taxon>
        <taxon>Pseudomonadati</taxon>
        <taxon>Pseudomonadota</taxon>
        <taxon>Alphaproteobacteria</taxon>
        <taxon>Acetobacterales</taxon>
        <taxon>Roseomonadaceae</taxon>
        <taxon>Rhodovarius</taxon>
    </lineage>
</organism>
<dbReference type="AlphaFoldDB" id="A0A437LZN5"/>
<dbReference type="Proteomes" id="UP000282957">
    <property type="component" value="Unassembled WGS sequence"/>
</dbReference>
<dbReference type="EMBL" id="SACL01000012">
    <property type="protein sequence ID" value="RVT90724.1"/>
    <property type="molecule type" value="Genomic_DNA"/>
</dbReference>
<dbReference type="RefSeq" id="WP_127789991.1">
    <property type="nucleotide sequence ID" value="NZ_SACL01000012.1"/>
</dbReference>